<dbReference type="GO" id="GO:0004190">
    <property type="term" value="F:aspartic-type endopeptidase activity"/>
    <property type="evidence" value="ECO:0007669"/>
    <property type="project" value="UniProtKB-KW"/>
</dbReference>
<evidence type="ECO:0000256" key="4">
    <source>
        <dbReference type="ARBA" id="ARBA00022723"/>
    </source>
</evidence>
<evidence type="ECO:0000256" key="1">
    <source>
        <dbReference type="ARBA" id="ARBA00022578"/>
    </source>
</evidence>
<keyword evidence="4" id="KW-0479">Metal-binding</keyword>
<feature type="region of interest" description="Disordered" evidence="11">
    <location>
        <begin position="48"/>
        <end position="97"/>
    </location>
</feature>
<dbReference type="InterPro" id="IPR001878">
    <property type="entry name" value="Znf_CCHC"/>
</dbReference>
<dbReference type="InterPro" id="IPR001584">
    <property type="entry name" value="Integrase_cat-core"/>
</dbReference>
<feature type="compositionally biased region" description="Low complexity" evidence="11">
    <location>
        <begin position="387"/>
        <end position="407"/>
    </location>
</feature>
<dbReference type="STRING" id="231916.A0A409WYT1"/>
<comment type="catalytic activity">
    <reaction evidence="8">
        <text>DNA(n) + a 2'-deoxyribonucleoside 5'-triphosphate = DNA(n+1) + diphosphate</text>
        <dbReference type="Rhea" id="RHEA:22508"/>
        <dbReference type="Rhea" id="RHEA-COMP:17339"/>
        <dbReference type="Rhea" id="RHEA-COMP:17340"/>
        <dbReference type="ChEBI" id="CHEBI:33019"/>
        <dbReference type="ChEBI" id="CHEBI:61560"/>
        <dbReference type="ChEBI" id="CHEBI:173112"/>
        <dbReference type="EC" id="2.7.7.49"/>
    </reaction>
</comment>
<evidence type="ECO:0000259" key="13">
    <source>
        <dbReference type="PROSITE" id="PS50994"/>
    </source>
</evidence>
<keyword evidence="2" id="KW-0507">mRNA processing</keyword>
<keyword evidence="10" id="KW-0863">Zinc-finger</keyword>
<dbReference type="Pfam" id="PF13976">
    <property type="entry name" value="gag_pre-integrs"/>
    <property type="match status" value="1"/>
</dbReference>
<dbReference type="InterPro" id="IPR036875">
    <property type="entry name" value="Znf_CCHC_sf"/>
</dbReference>
<keyword evidence="5" id="KW-0064">Aspartyl protease</keyword>
<dbReference type="PANTHER" id="PTHR42648">
    <property type="entry name" value="TRANSPOSASE, PUTATIVE-RELATED"/>
    <property type="match status" value="1"/>
</dbReference>
<dbReference type="PROSITE" id="PS50994">
    <property type="entry name" value="INTEGRASE"/>
    <property type="match status" value="1"/>
</dbReference>
<feature type="region of interest" description="Disordered" evidence="11">
    <location>
        <begin position="920"/>
        <end position="1002"/>
    </location>
</feature>
<evidence type="ECO:0000256" key="10">
    <source>
        <dbReference type="PROSITE-ProRule" id="PRU00047"/>
    </source>
</evidence>
<dbReference type="Proteomes" id="UP000284706">
    <property type="component" value="Unassembled WGS sequence"/>
</dbReference>
<feature type="domain" description="Integrase catalytic" evidence="13">
    <location>
        <begin position="661"/>
        <end position="838"/>
    </location>
</feature>
<dbReference type="Pfam" id="PF07727">
    <property type="entry name" value="RVT_2"/>
    <property type="match status" value="1"/>
</dbReference>
<dbReference type="SUPFAM" id="SSF53098">
    <property type="entry name" value="Ribonuclease H-like"/>
    <property type="match status" value="1"/>
</dbReference>
<keyword evidence="3" id="KW-0645">Protease</keyword>
<gene>
    <name evidence="14" type="ORF">CVT26_000950</name>
</gene>
<dbReference type="SUPFAM" id="SSF56672">
    <property type="entry name" value="DNA/RNA polymerases"/>
    <property type="match status" value="1"/>
</dbReference>
<protein>
    <submittedName>
        <fullName evidence="14">Uncharacterized protein</fullName>
    </submittedName>
</protein>
<feature type="region of interest" description="Disordered" evidence="11">
    <location>
        <begin position="1012"/>
        <end position="1031"/>
    </location>
</feature>
<feature type="compositionally biased region" description="Basic and acidic residues" evidence="11">
    <location>
        <begin position="313"/>
        <end position="329"/>
    </location>
</feature>
<dbReference type="GO" id="GO:0005634">
    <property type="term" value="C:nucleus"/>
    <property type="evidence" value="ECO:0007669"/>
    <property type="project" value="UniProtKB-ARBA"/>
</dbReference>
<feature type="region of interest" description="Disordered" evidence="11">
    <location>
        <begin position="251"/>
        <end position="288"/>
    </location>
</feature>
<evidence type="ECO:0000256" key="7">
    <source>
        <dbReference type="ARBA" id="ARBA00022884"/>
    </source>
</evidence>
<dbReference type="InterPro" id="IPR036397">
    <property type="entry name" value="RNaseH_sf"/>
</dbReference>
<dbReference type="GO" id="GO:0003887">
    <property type="term" value="F:DNA-directed DNA polymerase activity"/>
    <property type="evidence" value="ECO:0007669"/>
    <property type="project" value="UniProtKB-EC"/>
</dbReference>
<accession>A0A409WYT1</accession>
<dbReference type="Pfam" id="PF22936">
    <property type="entry name" value="Pol_BBD"/>
    <property type="match status" value="1"/>
</dbReference>
<dbReference type="GO" id="GO:0003964">
    <property type="term" value="F:RNA-directed DNA polymerase activity"/>
    <property type="evidence" value="ECO:0007669"/>
    <property type="project" value="UniProtKB-EC"/>
</dbReference>
<dbReference type="PROSITE" id="PS50158">
    <property type="entry name" value="ZF_CCHC"/>
    <property type="match status" value="1"/>
</dbReference>
<dbReference type="InterPro" id="IPR012337">
    <property type="entry name" value="RNaseH-like_sf"/>
</dbReference>
<dbReference type="Gene3D" id="3.30.420.10">
    <property type="entry name" value="Ribonuclease H-like superfamily/Ribonuclease H"/>
    <property type="match status" value="1"/>
</dbReference>
<keyword evidence="1" id="KW-0815">Transposition</keyword>
<feature type="region of interest" description="Disordered" evidence="11">
    <location>
        <begin position="303"/>
        <end position="412"/>
    </location>
</feature>
<feature type="domain" description="CCHC-type" evidence="12">
    <location>
        <begin position="296"/>
        <end position="311"/>
    </location>
</feature>
<evidence type="ECO:0000256" key="11">
    <source>
        <dbReference type="SAM" id="MobiDB-lite"/>
    </source>
</evidence>
<evidence type="ECO:0000259" key="12">
    <source>
        <dbReference type="PROSITE" id="PS50158"/>
    </source>
</evidence>
<evidence type="ECO:0000256" key="8">
    <source>
        <dbReference type="ARBA" id="ARBA00048173"/>
    </source>
</evidence>
<comment type="caution">
    <text evidence="14">The sequence shown here is derived from an EMBL/GenBank/DDBJ whole genome shotgun (WGS) entry which is preliminary data.</text>
</comment>
<reference evidence="14 15" key="1">
    <citation type="journal article" date="2018" name="Evol. Lett.">
        <title>Horizontal gene cluster transfer increased hallucinogenic mushroom diversity.</title>
        <authorList>
            <person name="Reynolds H.T."/>
            <person name="Vijayakumar V."/>
            <person name="Gluck-Thaler E."/>
            <person name="Korotkin H.B."/>
            <person name="Matheny P.B."/>
            <person name="Slot J.C."/>
        </authorList>
    </citation>
    <scope>NUCLEOTIDE SEQUENCE [LARGE SCALE GENOMIC DNA]</scope>
    <source>
        <strain evidence="14 15">SRW20</strain>
    </source>
</reference>
<evidence type="ECO:0000256" key="5">
    <source>
        <dbReference type="ARBA" id="ARBA00022750"/>
    </source>
</evidence>
<dbReference type="GO" id="GO:0032196">
    <property type="term" value="P:transposition"/>
    <property type="evidence" value="ECO:0007669"/>
    <property type="project" value="UniProtKB-KW"/>
</dbReference>
<dbReference type="GO" id="GO:0003723">
    <property type="term" value="F:RNA binding"/>
    <property type="evidence" value="ECO:0007669"/>
    <property type="project" value="UniProtKB-KW"/>
</dbReference>
<feature type="compositionally biased region" description="Low complexity" evidence="11">
    <location>
        <begin position="922"/>
        <end position="945"/>
    </location>
</feature>
<evidence type="ECO:0000313" key="14">
    <source>
        <dbReference type="EMBL" id="PPQ83632.1"/>
    </source>
</evidence>
<dbReference type="Pfam" id="PF14223">
    <property type="entry name" value="Retrotran_gag_2"/>
    <property type="match status" value="1"/>
</dbReference>
<dbReference type="InterPro" id="IPR054722">
    <property type="entry name" value="PolX-like_BBD"/>
</dbReference>
<dbReference type="EMBL" id="NHYE01004596">
    <property type="protein sequence ID" value="PPQ83632.1"/>
    <property type="molecule type" value="Genomic_DNA"/>
</dbReference>
<feature type="compositionally biased region" description="Low complexity" evidence="11">
    <location>
        <begin position="56"/>
        <end position="91"/>
    </location>
</feature>
<dbReference type="GO" id="GO:0008270">
    <property type="term" value="F:zinc ion binding"/>
    <property type="evidence" value="ECO:0007669"/>
    <property type="project" value="UniProtKB-KW"/>
</dbReference>
<dbReference type="Gene3D" id="4.10.60.10">
    <property type="entry name" value="Zinc finger, CCHC-type"/>
    <property type="match status" value="1"/>
</dbReference>
<comment type="catalytic activity">
    <reaction evidence="9">
        <text>DNA(n) + a 2'-deoxyribonucleoside 5'-triphosphate = DNA(n+1) + diphosphate</text>
        <dbReference type="Rhea" id="RHEA:22508"/>
        <dbReference type="Rhea" id="RHEA-COMP:17339"/>
        <dbReference type="Rhea" id="RHEA-COMP:17340"/>
        <dbReference type="ChEBI" id="CHEBI:33019"/>
        <dbReference type="ChEBI" id="CHEBI:61560"/>
        <dbReference type="ChEBI" id="CHEBI:173112"/>
        <dbReference type="EC" id="2.7.7.7"/>
    </reaction>
</comment>
<dbReference type="OrthoDB" id="7691805at2759"/>
<dbReference type="InterPro" id="IPR043502">
    <property type="entry name" value="DNA/RNA_pol_sf"/>
</dbReference>
<organism evidence="14 15">
    <name type="scientific">Gymnopilus dilepis</name>
    <dbReference type="NCBI Taxonomy" id="231916"/>
    <lineage>
        <taxon>Eukaryota</taxon>
        <taxon>Fungi</taxon>
        <taxon>Dikarya</taxon>
        <taxon>Basidiomycota</taxon>
        <taxon>Agaricomycotina</taxon>
        <taxon>Agaricomycetes</taxon>
        <taxon>Agaricomycetidae</taxon>
        <taxon>Agaricales</taxon>
        <taxon>Agaricineae</taxon>
        <taxon>Hymenogastraceae</taxon>
        <taxon>Gymnopilus</taxon>
    </lineage>
</organism>
<dbReference type="PANTHER" id="PTHR42648:SF28">
    <property type="entry name" value="TRANSPOSON-ENCODED PROTEIN WITH RIBONUCLEASE H-LIKE AND RETROVIRUS ZINC FINGER-LIKE DOMAINS"/>
    <property type="match status" value="1"/>
</dbReference>
<keyword evidence="15" id="KW-1185">Reference proteome</keyword>
<dbReference type="InParanoid" id="A0A409WYT1"/>
<dbReference type="InterPro" id="IPR013103">
    <property type="entry name" value="RVT_2"/>
</dbReference>
<proteinExistence type="predicted"/>
<dbReference type="InterPro" id="IPR025724">
    <property type="entry name" value="GAG-pre-integrase_dom"/>
</dbReference>
<sequence>MSVATTSLSDSLPTSVPKLDASGVNWVIFSVRFQDAVEAKGFWGHFDGSVPRPVDPSATATATPAPTTSSSTTTSSAPTGTQTPPTATQTAAPPPAKPVTMTAEELAAAQAQWDKDERSAKSLLTQRIPDSTLMRIHSKPSVKERWEEIVKEFTQKGAYAQTDLRTKFLESRCPDRGNVREFLDGLRVKREELASVGVDIDEKDYRSTIISSLPISLANYASSQLTAARIANTTLSPDFLISILGEEYDRQNLQRARRKESARSKEDKDEAMAVGSSSSKQKDGKGGRRSLANVECWNCGEKGHVKRKCPKPPKSEKGKKADEKKENLPKKSGNANAAEHKDDSDSDGVWQAIEDDSDSDIASDGSLPGLQSVSYGDSEGSVPDLQAVSATESSVSSSSDASDVDSSGLEDDDWFSVVGDDAHEFDDEGWITEEDLPAGPGSGFSTPSFIDSDSDSDEILVATEPAKPGQYAYVSTPKVELYDSGCTRHLSPNRADFENYVEITPKSFLAANKQTFSASGKGELVVDVPNGADTSQLRLTEVLYSPEVGYTLISVGKLDDAGFSLTFSDGKCVITGPDGERVGEVPKNRKGVYKVEHEAEEANRAEETLTLDQLHRRMGHISPSIAQKLVEKGFVTGVRLESTPSGDPVFCESCVYAKATRKSVPKQREGERASEFGGEVHSDVWGPAPVESRGGKRYYITFTDDKTRLTNLYLLAKKSDAFEAYKAYEAWVSTQLGARVKVLHSDRGGEYMGKEFTLYLKSKGTVQKLNVHDTPQHLGVAERRNRTIVERVRALLHASGLPKFLWGEAARHVVWLMNRTSTKAVDGMTPYEAAFGKKPDLRGLREWGEKVWVRIEGGNKLGGRVKEGRWVGVDERSKGVRVYWPDSKTVSVERNVYYDNTCSSASRLEGEEDIVVETKADSPVIPSSSAVPPSQSISSSSFVQQPAPPVVQGPSEPHTDDEPSSESGTRPRRARKPTQKVQGLMDGTAVASSNPKSHKAAMRGVQLPTAGASLSVPSLPEPVNESDSPALEGEGLSEWMMLADGEDEYELVAEVSEAEALEPRDVREARRRPDWPLWEKAIQEELDVLKAARTWDLVDAPANANIVGSKWVFRAKKDAAGNVIRYKARLVAQGFSQVPGVDYFDTFAPVARLASIRTVLAIAAVEDFEIHQIDIKGAYLNGVLTSNEVIFMRQPPGYEAPDSHGKVCRLRKTLYGLKQSGRRWYQRLVEIMKELGFSRCEVDQAVFYRRRKDGMMIVLVHVDDCTIVASAQPLIDRFKTEIARHVGISDLGELHWILGIEIRRIREQRTIHLSQRSYLESTFRRYGIDNLKPVSMPMDPNSRLTSAQSPSTTEDFARMRDVPYQEAVGSLMYASLGTRPDITYAVQVVSRFSKNPGPDHWEAVKRIFRYLKGTKDLWLSFGGKEKELAGYADADGSMAEDRHAISGYAFMLHGGAVSWSTKRQEIISLSTTESEYVAATYAAKEALWLRSLISELFNVTLTPTTLFSDNQSAIALTKDHQYHARTKHIDIRFHFIRWIVENGSLRLIYCPTDEMVADTFTKALPSPKVKHFARELGLVSV</sequence>
<dbReference type="CDD" id="cd09272">
    <property type="entry name" value="RNase_HI_RT_Ty1"/>
    <property type="match status" value="1"/>
</dbReference>
<keyword evidence="10" id="KW-0862">Zinc</keyword>
<dbReference type="SMART" id="SM00343">
    <property type="entry name" value="ZnF_C2HC"/>
    <property type="match status" value="1"/>
</dbReference>
<dbReference type="InterPro" id="IPR057670">
    <property type="entry name" value="SH3_retrovirus"/>
</dbReference>
<dbReference type="GO" id="GO:0006508">
    <property type="term" value="P:proteolysis"/>
    <property type="evidence" value="ECO:0007669"/>
    <property type="project" value="UniProtKB-KW"/>
</dbReference>
<feature type="compositionally biased region" description="Basic and acidic residues" evidence="11">
    <location>
        <begin position="259"/>
        <end position="271"/>
    </location>
</feature>
<keyword evidence="7" id="KW-0694">RNA-binding</keyword>
<dbReference type="Pfam" id="PF00665">
    <property type="entry name" value="rve"/>
    <property type="match status" value="1"/>
</dbReference>
<evidence type="ECO:0000256" key="9">
    <source>
        <dbReference type="ARBA" id="ARBA00049244"/>
    </source>
</evidence>
<evidence type="ECO:0000256" key="6">
    <source>
        <dbReference type="ARBA" id="ARBA00022801"/>
    </source>
</evidence>
<evidence type="ECO:0000256" key="3">
    <source>
        <dbReference type="ARBA" id="ARBA00022670"/>
    </source>
</evidence>
<dbReference type="GO" id="GO:0006397">
    <property type="term" value="P:mRNA processing"/>
    <property type="evidence" value="ECO:0007669"/>
    <property type="project" value="UniProtKB-KW"/>
</dbReference>
<dbReference type="Pfam" id="PF25597">
    <property type="entry name" value="SH3_retrovirus"/>
    <property type="match status" value="1"/>
</dbReference>
<dbReference type="GO" id="GO:0015074">
    <property type="term" value="P:DNA integration"/>
    <property type="evidence" value="ECO:0007669"/>
    <property type="project" value="InterPro"/>
</dbReference>
<keyword evidence="6" id="KW-0378">Hydrolase</keyword>
<dbReference type="SUPFAM" id="SSF57756">
    <property type="entry name" value="Retrovirus zinc finger-like domains"/>
    <property type="match status" value="1"/>
</dbReference>
<evidence type="ECO:0000313" key="15">
    <source>
        <dbReference type="Proteomes" id="UP000284706"/>
    </source>
</evidence>
<dbReference type="Pfam" id="PF00098">
    <property type="entry name" value="zf-CCHC"/>
    <property type="match status" value="1"/>
</dbReference>
<evidence type="ECO:0000256" key="2">
    <source>
        <dbReference type="ARBA" id="ARBA00022664"/>
    </source>
</evidence>
<name>A0A409WYT1_9AGAR</name>
<dbReference type="InterPro" id="IPR039537">
    <property type="entry name" value="Retrotran_Ty1/copia-like"/>
</dbReference>